<sequence>MDVLCLTHPPSPCLTHPPSLCLTHPPSLPHTPYRGVTPTAGTIGPVTRIVAGVAGGRRLAVPPKGTRPTADRVREALFSALEAAVDLDGARVLDLYAGSGALGFEALSRGAALVTLVEHDRTAVAVLRRNAETVALPGVDIRASRVDRVLVSPPTAPYDLVFADPPYALDDDELAGVLTALTVGWLSPDATVVVERSTRSGDPRWPSALAPTRSRRYGETTVHWASHQPA</sequence>
<dbReference type="EMBL" id="JAMTCO010000018">
    <property type="protein sequence ID" value="MCP2273849.1"/>
    <property type="molecule type" value="Genomic_DNA"/>
</dbReference>
<protein>
    <submittedName>
        <fullName evidence="3">16S rRNA (Guanine966-N2)-methyltransferase</fullName>
    </submittedName>
</protein>
<keyword evidence="2" id="KW-0808">Transferase</keyword>
<dbReference type="CDD" id="cd02440">
    <property type="entry name" value="AdoMet_MTases"/>
    <property type="match status" value="1"/>
</dbReference>
<name>A0ABT1IMF5_9PSEU</name>
<evidence type="ECO:0000313" key="3">
    <source>
        <dbReference type="EMBL" id="MCP2273849.1"/>
    </source>
</evidence>
<dbReference type="Proteomes" id="UP001205185">
    <property type="component" value="Unassembled WGS sequence"/>
</dbReference>
<proteinExistence type="predicted"/>
<dbReference type="SUPFAM" id="SSF53335">
    <property type="entry name" value="S-adenosyl-L-methionine-dependent methyltransferases"/>
    <property type="match status" value="1"/>
</dbReference>
<dbReference type="Pfam" id="PF03602">
    <property type="entry name" value="Cons_hypoth95"/>
    <property type="match status" value="1"/>
</dbReference>
<organism evidence="3 4">
    <name type="scientific">Actinokineospora diospyrosa</name>
    <dbReference type="NCBI Taxonomy" id="103728"/>
    <lineage>
        <taxon>Bacteria</taxon>
        <taxon>Bacillati</taxon>
        <taxon>Actinomycetota</taxon>
        <taxon>Actinomycetes</taxon>
        <taxon>Pseudonocardiales</taxon>
        <taxon>Pseudonocardiaceae</taxon>
        <taxon>Actinokineospora</taxon>
    </lineage>
</organism>
<dbReference type="PANTHER" id="PTHR43542">
    <property type="entry name" value="METHYLTRANSFERASE"/>
    <property type="match status" value="1"/>
</dbReference>
<reference evidence="3 4" key="1">
    <citation type="submission" date="2022-06" db="EMBL/GenBank/DDBJ databases">
        <title>Genomic Encyclopedia of Archaeal and Bacterial Type Strains, Phase II (KMG-II): from individual species to whole genera.</title>
        <authorList>
            <person name="Goeker M."/>
        </authorList>
    </citation>
    <scope>NUCLEOTIDE SEQUENCE [LARGE SCALE GENOMIC DNA]</scope>
    <source>
        <strain evidence="3 4">DSM 44255</strain>
    </source>
</reference>
<evidence type="ECO:0000313" key="4">
    <source>
        <dbReference type="Proteomes" id="UP001205185"/>
    </source>
</evidence>
<keyword evidence="4" id="KW-1185">Reference proteome</keyword>
<gene>
    <name evidence="3" type="ORF">LV75_006380</name>
</gene>
<accession>A0ABT1IMF5</accession>
<dbReference type="PANTHER" id="PTHR43542:SF1">
    <property type="entry name" value="METHYLTRANSFERASE"/>
    <property type="match status" value="1"/>
</dbReference>
<dbReference type="Gene3D" id="3.40.50.150">
    <property type="entry name" value="Vaccinia Virus protein VP39"/>
    <property type="match status" value="1"/>
</dbReference>
<dbReference type="InterPro" id="IPR004398">
    <property type="entry name" value="RNA_MeTrfase_RsmD"/>
</dbReference>
<dbReference type="InterPro" id="IPR002052">
    <property type="entry name" value="DNA_methylase_N6_adenine_CS"/>
</dbReference>
<evidence type="ECO:0000256" key="2">
    <source>
        <dbReference type="ARBA" id="ARBA00022679"/>
    </source>
</evidence>
<evidence type="ECO:0000256" key="1">
    <source>
        <dbReference type="ARBA" id="ARBA00022603"/>
    </source>
</evidence>
<dbReference type="NCBIfam" id="TIGR00095">
    <property type="entry name" value="16S rRNA (guanine(966)-N(2))-methyltransferase RsmD"/>
    <property type="match status" value="1"/>
</dbReference>
<keyword evidence="1" id="KW-0489">Methyltransferase</keyword>
<dbReference type="PROSITE" id="PS00092">
    <property type="entry name" value="N6_MTASE"/>
    <property type="match status" value="1"/>
</dbReference>
<comment type="caution">
    <text evidence="3">The sequence shown here is derived from an EMBL/GenBank/DDBJ whole genome shotgun (WGS) entry which is preliminary data.</text>
</comment>
<dbReference type="InterPro" id="IPR029063">
    <property type="entry name" value="SAM-dependent_MTases_sf"/>
</dbReference>